<evidence type="ECO:0000313" key="4">
    <source>
        <dbReference type="EMBL" id="MER6270346.1"/>
    </source>
</evidence>
<protein>
    <submittedName>
        <fullName evidence="4">IS110 family transposase</fullName>
    </submittedName>
</protein>
<dbReference type="EMBL" id="JBEOZM010000010">
    <property type="protein sequence ID" value="MER6270346.1"/>
    <property type="molecule type" value="Genomic_DNA"/>
</dbReference>
<sequence length="589" mass="64566">MTTRLPRLWVGIDASKAHHWWVAVDGTGTTVWNKKIRNDEAALLAGLDEVLRLADQVHWAVDITGTPSALLLALLASHCQRVVYVPGRTVNRMAGAYRGEAKTDARDAYVIADTARLRRGFAPVEARTGLAADLALLTTHRSDLIADRVRLLNRLHDVLTGISPALEAAFDYADHKGALVLLTGYQTPAALRRCGQTRLTRWLAARSVRNPEAVAATALTAAHAQHIQLPGQDTAARIIADLAQQTLALDDRIRQLDRQIRDAFHTHPQAAFPATAAGYRQLLVWARKRGTVRRAGVEGTGTFGAGLSRYLLAQHVEVYEVNRPDRSARRLLGKSDPLDAQAAARAVLSGRARARAKSGNGAVHSARIYKLAKDSAVKARTQAINQLKAVLVIADPALRERLSSLGNAELFRTCATLSPPDGGGDEDAVAQATHMTLRMLAERIEQLTGQINELNQRLTQLVERHAPQLLVPVGIGPDSAITLLITMGDNPERLNTEASFAALCGVSPIEYSSGRRSTRRLNYGGDRQANAALHRIVFTRLRHDPRTQAYYERRTQEGKTRREIIRCLKRYAARAVFNLVRPVSRAPAL</sequence>
<organism evidence="4 5">
    <name type="scientific">Streptomyces sp. 900105755</name>
    <dbReference type="NCBI Taxonomy" id="3154389"/>
    <lineage>
        <taxon>Bacteria</taxon>
        <taxon>Bacillati</taxon>
        <taxon>Actinomycetota</taxon>
        <taxon>Actinomycetes</taxon>
        <taxon>Kitasatosporales</taxon>
        <taxon>Streptomycetaceae</taxon>
        <taxon>Streptomyces</taxon>
    </lineage>
</organism>
<dbReference type="InterPro" id="IPR003346">
    <property type="entry name" value="Transposase_20"/>
</dbReference>
<evidence type="ECO:0000259" key="3">
    <source>
        <dbReference type="Pfam" id="PF02371"/>
    </source>
</evidence>
<dbReference type="NCBIfam" id="NF033542">
    <property type="entry name" value="transpos_IS110"/>
    <property type="match status" value="1"/>
</dbReference>
<accession>A0ABV1TK01</accession>
<dbReference type="PANTHER" id="PTHR33055:SF16">
    <property type="entry name" value="TRANSPOSASE FOR INSERTION SEQUENCE ELEMENT IS1547"/>
    <property type="match status" value="1"/>
</dbReference>
<proteinExistence type="predicted"/>
<keyword evidence="1" id="KW-0175">Coiled coil</keyword>
<name>A0ABV1TK01_9ACTN</name>
<dbReference type="InterPro" id="IPR047650">
    <property type="entry name" value="Transpos_IS110"/>
</dbReference>
<evidence type="ECO:0000313" key="5">
    <source>
        <dbReference type="Proteomes" id="UP001490365"/>
    </source>
</evidence>
<dbReference type="Proteomes" id="UP001490365">
    <property type="component" value="Unassembled WGS sequence"/>
</dbReference>
<comment type="caution">
    <text evidence="4">The sequence shown here is derived from an EMBL/GenBank/DDBJ whole genome shotgun (WGS) entry which is preliminary data.</text>
</comment>
<feature type="domain" description="Transposase IS110-like N-terminal" evidence="2">
    <location>
        <begin position="270"/>
        <end position="392"/>
    </location>
</feature>
<gene>
    <name evidence="4" type="ORF">ABT211_24065</name>
</gene>
<feature type="domain" description="Transposase IS110-like N-terminal" evidence="2">
    <location>
        <begin position="10"/>
        <end position="164"/>
    </location>
</feature>
<feature type="coiled-coil region" evidence="1">
    <location>
        <begin position="437"/>
        <end position="464"/>
    </location>
</feature>
<dbReference type="RefSeq" id="WP_351958792.1">
    <property type="nucleotide sequence ID" value="NZ_JBEOZM010000010.1"/>
</dbReference>
<feature type="domain" description="Transposase IS116/IS110/IS902 C-terminal" evidence="3">
    <location>
        <begin position="474"/>
        <end position="552"/>
    </location>
</feature>
<reference evidence="4 5" key="1">
    <citation type="submission" date="2024-06" db="EMBL/GenBank/DDBJ databases">
        <title>The Natural Products Discovery Center: Release of the First 8490 Sequenced Strains for Exploring Actinobacteria Biosynthetic Diversity.</title>
        <authorList>
            <person name="Kalkreuter E."/>
            <person name="Kautsar S.A."/>
            <person name="Yang D."/>
            <person name="Bader C.D."/>
            <person name="Teijaro C.N."/>
            <person name="Fluegel L."/>
            <person name="Davis C.M."/>
            <person name="Simpson J.R."/>
            <person name="Lauterbach L."/>
            <person name="Steele A.D."/>
            <person name="Gui C."/>
            <person name="Meng S."/>
            <person name="Li G."/>
            <person name="Viehrig K."/>
            <person name="Ye F."/>
            <person name="Su P."/>
            <person name="Kiefer A.F."/>
            <person name="Nichols A."/>
            <person name="Cepeda A.J."/>
            <person name="Yan W."/>
            <person name="Fan B."/>
            <person name="Jiang Y."/>
            <person name="Adhikari A."/>
            <person name="Zheng C.-J."/>
            <person name="Schuster L."/>
            <person name="Cowan T.M."/>
            <person name="Smanski M.J."/>
            <person name="Chevrette M.G."/>
            <person name="De Carvalho L.P.S."/>
            <person name="Shen B."/>
        </authorList>
    </citation>
    <scope>NUCLEOTIDE SEQUENCE [LARGE SCALE GENOMIC DNA]</scope>
    <source>
        <strain evidence="4 5">NPDC001694</strain>
    </source>
</reference>
<dbReference type="Pfam" id="PF01548">
    <property type="entry name" value="DEDD_Tnp_IS110"/>
    <property type="match status" value="2"/>
</dbReference>
<evidence type="ECO:0000259" key="2">
    <source>
        <dbReference type="Pfam" id="PF01548"/>
    </source>
</evidence>
<dbReference type="Pfam" id="PF02371">
    <property type="entry name" value="Transposase_20"/>
    <property type="match status" value="1"/>
</dbReference>
<evidence type="ECO:0000256" key="1">
    <source>
        <dbReference type="SAM" id="Coils"/>
    </source>
</evidence>
<dbReference type="PANTHER" id="PTHR33055">
    <property type="entry name" value="TRANSPOSASE FOR INSERTION SEQUENCE ELEMENT IS1111A"/>
    <property type="match status" value="1"/>
</dbReference>
<dbReference type="InterPro" id="IPR002525">
    <property type="entry name" value="Transp_IS110-like_N"/>
</dbReference>
<keyword evidence="5" id="KW-1185">Reference proteome</keyword>